<evidence type="ECO:0000256" key="1">
    <source>
        <dbReference type="ARBA" id="ARBA00022450"/>
    </source>
</evidence>
<keyword evidence="1" id="KW-0596">Phosphopantetheine</keyword>
<dbReference type="EMBL" id="JBHTBH010000014">
    <property type="protein sequence ID" value="MFC7330965.1"/>
    <property type="molecule type" value="Genomic_DNA"/>
</dbReference>
<feature type="domain" description="Carrier" evidence="3">
    <location>
        <begin position="6"/>
        <end position="84"/>
    </location>
</feature>
<protein>
    <submittedName>
        <fullName evidence="4">Acyl carrier protein</fullName>
    </submittedName>
</protein>
<gene>
    <name evidence="4" type="ORF">ACFQRF_24830</name>
</gene>
<dbReference type="Proteomes" id="UP001596540">
    <property type="component" value="Unassembled WGS sequence"/>
</dbReference>
<dbReference type="InterPro" id="IPR036736">
    <property type="entry name" value="ACP-like_sf"/>
</dbReference>
<dbReference type="PROSITE" id="PS50075">
    <property type="entry name" value="CARRIER"/>
    <property type="match status" value="1"/>
</dbReference>
<evidence type="ECO:0000313" key="5">
    <source>
        <dbReference type="Proteomes" id="UP001596540"/>
    </source>
</evidence>
<organism evidence="4 5">
    <name type="scientific">Marinactinospora rubrisoli</name>
    <dbReference type="NCBI Taxonomy" id="2715399"/>
    <lineage>
        <taxon>Bacteria</taxon>
        <taxon>Bacillati</taxon>
        <taxon>Actinomycetota</taxon>
        <taxon>Actinomycetes</taxon>
        <taxon>Streptosporangiales</taxon>
        <taxon>Nocardiopsidaceae</taxon>
        <taxon>Marinactinospora</taxon>
    </lineage>
</organism>
<keyword evidence="2" id="KW-0597">Phosphoprotein</keyword>
<sequence length="87" mass="9512">MTAPTPFTLDDLTRILRECAGEDETVDLAGNIAEADFEQLGYDSLALMEAASRVSRQYDVALPEDDLADVHTPSAFVQLVNRRRAAA</sequence>
<dbReference type="Gene3D" id="1.10.1200.10">
    <property type="entry name" value="ACP-like"/>
    <property type="match status" value="1"/>
</dbReference>
<evidence type="ECO:0000256" key="2">
    <source>
        <dbReference type="ARBA" id="ARBA00022553"/>
    </source>
</evidence>
<keyword evidence="5" id="KW-1185">Reference proteome</keyword>
<accession>A0ABW2KNM1</accession>
<proteinExistence type="predicted"/>
<comment type="caution">
    <text evidence="4">The sequence shown here is derived from an EMBL/GenBank/DDBJ whole genome shotgun (WGS) entry which is preliminary data.</text>
</comment>
<dbReference type="InterPro" id="IPR009081">
    <property type="entry name" value="PP-bd_ACP"/>
</dbReference>
<evidence type="ECO:0000313" key="4">
    <source>
        <dbReference type="EMBL" id="MFC7330965.1"/>
    </source>
</evidence>
<evidence type="ECO:0000259" key="3">
    <source>
        <dbReference type="PROSITE" id="PS50075"/>
    </source>
</evidence>
<dbReference type="RefSeq" id="WP_379873598.1">
    <property type="nucleotide sequence ID" value="NZ_JBHTBH010000014.1"/>
</dbReference>
<dbReference type="PROSITE" id="PS00012">
    <property type="entry name" value="PHOSPHOPANTETHEINE"/>
    <property type="match status" value="1"/>
</dbReference>
<dbReference type="Pfam" id="PF00550">
    <property type="entry name" value="PP-binding"/>
    <property type="match status" value="1"/>
</dbReference>
<dbReference type="InterPro" id="IPR006162">
    <property type="entry name" value="Ppantetheine_attach_site"/>
</dbReference>
<name>A0ABW2KNM1_9ACTN</name>
<reference evidence="5" key="1">
    <citation type="journal article" date="2019" name="Int. J. Syst. Evol. Microbiol.">
        <title>The Global Catalogue of Microorganisms (GCM) 10K type strain sequencing project: providing services to taxonomists for standard genome sequencing and annotation.</title>
        <authorList>
            <consortium name="The Broad Institute Genomics Platform"/>
            <consortium name="The Broad Institute Genome Sequencing Center for Infectious Disease"/>
            <person name="Wu L."/>
            <person name="Ma J."/>
        </authorList>
    </citation>
    <scope>NUCLEOTIDE SEQUENCE [LARGE SCALE GENOMIC DNA]</scope>
    <source>
        <strain evidence="5">CGMCC 4.7382</strain>
    </source>
</reference>
<dbReference type="SUPFAM" id="SSF47336">
    <property type="entry name" value="ACP-like"/>
    <property type="match status" value="1"/>
</dbReference>